<feature type="region of interest" description="Disordered" evidence="1">
    <location>
        <begin position="1"/>
        <end position="54"/>
    </location>
</feature>
<feature type="non-terminal residue" evidence="3">
    <location>
        <position position="1"/>
    </location>
</feature>
<dbReference type="AlphaFoldDB" id="A0A6I2FAL1"/>
<comment type="caution">
    <text evidence="3">The sequence shown here is derived from an EMBL/GenBank/DDBJ whole genome shotgun (WGS) entry which is preliminary data.</text>
</comment>
<feature type="compositionally biased region" description="Gly residues" evidence="1">
    <location>
        <begin position="24"/>
        <end position="33"/>
    </location>
</feature>
<evidence type="ECO:0000313" key="4">
    <source>
        <dbReference type="Proteomes" id="UP000431080"/>
    </source>
</evidence>
<dbReference type="GO" id="GO:0006269">
    <property type="term" value="P:DNA replication, synthesis of primer"/>
    <property type="evidence" value="ECO:0007669"/>
    <property type="project" value="InterPro"/>
</dbReference>
<evidence type="ECO:0000259" key="2">
    <source>
        <dbReference type="Pfam" id="PF08278"/>
    </source>
</evidence>
<sequence>GRPGGGRPGGAGRRPGADGRDGGGDAGGAGRPGPVGTDAAPVRPYSIADLPGDPSTRLERDALQAILQFPDAAGLDLIRQATDSRFGNETLAVVRDGVASVVATDGALRVDRVVAEVPAPFAGVVQQLAVAPVPQRTEAATTAYVRGVVASLVERELLRQKRELLGRLQRTDPADRETYAMIQRALVDIELDRRSLTAAD</sequence>
<proteinExistence type="predicted"/>
<organism evidence="3 4">
    <name type="scientific">Agromyces agglutinans</name>
    <dbReference type="NCBI Taxonomy" id="2662258"/>
    <lineage>
        <taxon>Bacteria</taxon>
        <taxon>Bacillati</taxon>
        <taxon>Actinomycetota</taxon>
        <taxon>Actinomycetes</taxon>
        <taxon>Micrococcales</taxon>
        <taxon>Microbacteriaceae</taxon>
        <taxon>Agromyces</taxon>
    </lineage>
</organism>
<dbReference type="Proteomes" id="UP000431080">
    <property type="component" value="Unassembled WGS sequence"/>
</dbReference>
<evidence type="ECO:0000256" key="1">
    <source>
        <dbReference type="SAM" id="MobiDB-lite"/>
    </source>
</evidence>
<keyword evidence="4" id="KW-1185">Reference proteome</keyword>
<reference evidence="3 4" key="1">
    <citation type="submission" date="2019-10" db="EMBL/GenBank/DDBJ databases">
        <authorList>
            <person name="Nie G."/>
            <person name="Ming H."/>
            <person name="Yi B."/>
        </authorList>
    </citation>
    <scope>NUCLEOTIDE SEQUENCE [LARGE SCALE GENOMIC DNA]</scope>
    <source>
        <strain evidence="3 4">CFH 90414</strain>
    </source>
</reference>
<feature type="compositionally biased region" description="Gly residues" evidence="1">
    <location>
        <begin position="1"/>
        <end position="13"/>
    </location>
</feature>
<name>A0A6I2FAL1_9MICO</name>
<evidence type="ECO:0000313" key="3">
    <source>
        <dbReference type="EMBL" id="MRG58268.1"/>
    </source>
</evidence>
<accession>A0A6I2FAL1</accession>
<feature type="domain" description="DNA primase DnaG DnaB-binding" evidence="2">
    <location>
        <begin position="59"/>
        <end position="180"/>
    </location>
</feature>
<dbReference type="EMBL" id="WJIF01000001">
    <property type="protein sequence ID" value="MRG58268.1"/>
    <property type="molecule type" value="Genomic_DNA"/>
</dbReference>
<gene>
    <name evidence="3" type="ORF">GE115_00005</name>
</gene>
<dbReference type="Pfam" id="PF08278">
    <property type="entry name" value="DnaG_DnaB_bind"/>
    <property type="match status" value="1"/>
</dbReference>
<dbReference type="InterPro" id="IPR013173">
    <property type="entry name" value="DNA_primase_DnaG_DnaB-bd_dom"/>
</dbReference>
<protein>
    <submittedName>
        <fullName evidence="3">DNA primase</fullName>
    </submittedName>
</protein>